<gene>
    <name evidence="4" type="ORF">O181_048203</name>
</gene>
<dbReference type="OrthoDB" id="2641813at2759"/>
<protein>
    <recommendedName>
        <fullName evidence="3">DDE Tnp4 domain-containing protein</fullName>
    </recommendedName>
</protein>
<name>A0A9Q3DVD3_9BASI</name>
<dbReference type="EMBL" id="AVOT02020350">
    <property type="protein sequence ID" value="MBW0508488.1"/>
    <property type="molecule type" value="Genomic_DNA"/>
</dbReference>
<dbReference type="AlphaFoldDB" id="A0A9Q3DVD3"/>
<organism evidence="4 5">
    <name type="scientific">Austropuccinia psidii MF-1</name>
    <dbReference type="NCBI Taxonomy" id="1389203"/>
    <lineage>
        <taxon>Eukaryota</taxon>
        <taxon>Fungi</taxon>
        <taxon>Dikarya</taxon>
        <taxon>Basidiomycota</taxon>
        <taxon>Pucciniomycotina</taxon>
        <taxon>Pucciniomycetes</taxon>
        <taxon>Pucciniales</taxon>
        <taxon>Sphaerophragmiaceae</taxon>
        <taxon>Austropuccinia</taxon>
    </lineage>
</organism>
<dbReference type="Pfam" id="PF13359">
    <property type="entry name" value="DDE_Tnp_4"/>
    <property type="match status" value="1"/>
</dbReference>
<feature type="domain" description="DDE Tnp4" evidence="3">
    <location>
        <begin position="18"/>
        <end position="147"/>
    </location>
</feature>
<evidence type="ECO:0000259" key="3">
    <source>
        <dbReference type="Pfam" id="PF13359"/>
    </source>
</evidence>
<evidence type="ECO:0000256" key="2">
    <source>
        <dbReference type="ARBA" id="ARBA00022723"/>
    </source>
</evidence>
<accession>A0A9Q3DVD3</accession>
<reference evidence="4" key="1">
    <citation type="submission" date="2021-03" db="EMBL/GenBank/DDBJ databases">
        <title>Draft genome sequence of rust myrtle Austropuccinia psidii MF-1, a brazilian biotype.</title>
        <authorList>
            <person name="Quecine M.C."/>
            <person name="Pachon D.M.R."/>
            <person name="Bonatelli M.L."/>
            <person name="Correr F.H."/>
            <person name="Franceschini L.M."/>
            <person name="Leite T.F."/>
            <person name="Margarido G.R.A."/>
            <person name="Almeida C.A."/>
            <person name="Ferrarezi J.A."/>
            <person name="Labate C.A."/>
        </authorList>
    </citation>
    <scope>NUCLEOTIDE SEQUENCE</scope>
    <source>
        <strain evidence="4">MF-1</strain>
    </source>
</reference>
<dbReference type="InterPro" id="IPR027806">
    <property type="entry name" value="HARBI1_dom"/>
</dbReference>
<dbReference type="Proteomes" id="UP000765509">
    <property type="component" value="Unassembled WGS sequence"/>
</dbReference>
<keyword evidence="2" id="KW-0479">Metal-binding</keyword>
<comment type="caution">
    <text evidence="4">The sequence shown here is derived from an EMBL/GenBank/DDBJ whole genome shotgun (WGS) entry which is preliminary data.</text>
</comment>
<proteinExistence type="predicted"/>
<keyword evidence="5" id="KW-1185">Reference proteome</keyword>
<evidence type="ECO:0000256" key="1">
    <source>
        <dbReference type="ARBA" id="ARBA00001968"/>
    </source>
</evidence>
<evidence type="ECO:0000313" key="5">
    <source>
        <dbReference type="Proteomes" id="UP000765509"/>
    </source>
</evidence>
<dbReference type="GO" id="GO:0046872">
    <property type="term" value="F:metal ion binding"/>
    <property type="evidence" value="ECO:0007669"/>
    <property type="project" value="UniProtKB-KW"/>
</dbReference>
<evidence type="ECO:0000313" key="4">
    <source>
        <dbReference type="EMBL" id="MBW0508488.1"/>
    </source>
</evidence>
<sequence length="151" mass="17329">MSQVIQAEGFPRCNGFIDESLIPLSQLPPNDGEAYFDCKKRYSMSIQLVCDINKQFTCLHVGCTGSLHDLNVYQHMKLAQNPQGFNEKYQYLLADLEYASSPWVVPAYKGFVPQNEDNHSFNYCLAKSRVRIEHAIGILEGKWFSLREMQN</sequence>
<comment type="cofactor">
    <cofactor evidence="1">
        <name>a divalent metal cation</name>
        <dbReference type="ChEBI" id="CHEBI:60240"/>
    </cofactor>
</comment>